<dbReference type="Pfam" id="PF12757">
    <property type="entry name" value="Eisosome1"/>
    <property type="match status" value="1"/>
</dbReference>
<feature type="compositionally biased region" description="Basic residues" evidence="1">
    <location>
        <begin position="404"/>
        <end position="413"/>
    </location>
</feature>
<feature type="region of interest" description="Disordered" evidence="1">
    <location>
        <begin position="333"/>
        <end position="357"/>
    </location>
</feature>
<evidence type="ECO:0000256" key="1">
    <source>
        <dbReference type="SAM" id="MobiDB-lite"/>
    </source>
</evidence>
<feature type="region of interest" description="Disordered" evidence="1">
    <location>
        <begin position="1"/>
        <end position="76"/>
    </location>
</feature>
<protein>
    <recommendedName>
        <fullName evidence="4">Eisosome protein 1</fullName>
    </recommendedName>
</protein>
<dbReference type="GO" id="GO:0070941">
    <property type="term" value="P:eisosome assembly"/>
    <property type="evidence" value="ECO:0007669"/>
    <property type="project" value="TreeGrafter"/>
</dbReference>
<keyword evidence="3" id="KW-1185">Reference proteome</keyword>
<proteinExistence type="predicted"/>
<dbReference type="RefSeq" id="XP_033528441.1">
    <property type="nucleotide sequence ID" value="XM_033663070.1"/>
</dbReference>
<dbReference type="PANTHER" id="PTHR28298:SF1">
    <property type="entry name" value="EISOSOME PROTEIN 1"/>
    <property type="match status" value="1"/>
</dbReference>
<dbReference type="OrthoDB" id="4070583at2759"/>
<feature type="compositionally biased region" description="Polar residues" evidence="1">
    <location>
        <begin position="416"/>
        <end position="426"/>
    </location>
</feature>
<feature type="region of interest" description="Disordered" evidence="1">
    <location>
        <begin position="404"/>
        <end position="436"/>
    </location>
</feature>
<feature type="compositionally biased region" description="Polar residues" evidence="1">
    <location>
        <begin position="697"/>
        <end position="709"/>
    </location>
</feature>
<feature type="compositionally biased region" description="Basic and acidic residues" evidence="1">
    <location>
        <begin position="551"/>
        <end position="653"/>
    </location>
</feature>
<dbReference type="GeneID" id="54403502"/>
<feature type="compositionally biased region" description="Polar residues" evidence="1">
    <location>
        <begin position="55"/>
        <end position="67"/>
    </location>
</feature>
<organism evidence="2 3">
    <name type="scientific">Dothidotthia symphoricarpi CBS 119687</name>
    <dbReference type="NCBI Taxonomy" id="1392245"/>
    <lineage>
        <taxon>Eukaryota</taxon>
        <taxon>Fungi</taxon>
        <taxon>Dikarya</taxon>
        <taxon>Ascomycota</taxon>
        <taxon>Pezizomycotina</taxon>
        <taxon>Dothideomycetes</taxon>
        <taxon>Pleosporomycetidae</taxon>
        <taxon>Pleosporales</taxon>
        <taxon>Dothidotthiaceae</taxon>
        <taxon>Dothidotthia</taxon>
    </lineage>
</organism>
<dbReference type="Proteomes" id="UP000799771">
    <property type="component" value="Unassembled WGS sequence"/>
</dbReference>
<name>A0A6A6ASW6_9PLEO</name>
<reference evidence="2" key="1">
    <citation type="journal article" date="2020" name="Stud. Mycol.">
        <title>101 Dothideomycetes genomes: a test case for predicting lifestyles and emergence of pathogens.</title>
        <authorList>
            <person name="Haridas S."/>
            <person name="Albert R."/>
            <person name="Binder M."/>
            <person name="Bloem J."/>
            <person name="Labutti K."/>
            <person name="Salamov A."/>
            <person name="Andreopoulos B."/>
            <person name="Baker S."/>
            <person name="Barry K."/>
            <person name="Bills G."/>
            <person name="Bluhm B."/>
            <person name="Cannon C."/>
            <person name="Castanera R."/>
            <person name="Culley D."/>
            <person name="Daum C."/>
            <person name="Ezra D."/>
            <person name="Gonzalez J."/>
            <person name="Henrissat B."/>
            <person name="Kuo A."/>
            <person name="Liang C."/>
            <person name="Lipzen A."/>
            <person name="Lutzoni F."/>
            <person name="Magnuson J."/>
            <person name="Mondo S."/>
            <person name="Nolan M."/>
            <person name="Ohm R."/>
            <person name="Pangilinan J."/>
            <person name="Park H.-J."/>
            <person name="Ramirez L."/>
            <person name="Alfaro M."/>
            <person name="Sun H."/>
            <person name="Tritt A."/>
            <person name="Yoshinaga Y."/>
            <person name="Zwiers L.-H."/>
            <person name="Turgeon B."/>
            <person name="Goodwin S."/>
            <person name="Spatafora J."/>
            <person name="Crous P."/>
            <person name="Grigoriev I."/>
        </authorList>
    </citation>
    <scope>NUCLEOTIDE SEQUENCE</scope>
    <source>
        <strain evidence="2">CBS 119687</strain>
    </source>
</reference>
<feature type="compositionally biased region" description="Basic and acidic residues" evidence="1">
    <location>
        <begin position="664"/>
        <end position="682"/>
    </location>
</feature>
<feature type="compositionally biased region" description="Polar residues" evidence="1">
    <location>
        <begin position="764"/>
        <end position="783"/>
    </location>
</feature>
<accession>A0A6A6ASW6</accession>
<dbReference type="AlphaFoldDB" id="A0A6A6ASW6"/>
<gene>
    <name evidence="2" type="ORF">P153DRAFT_280341</name>
</gene>
<feature type="compositionally biased region" description="Low complexity" evidence="1">
    <location>
        <begin position="42"/>
        <end position="54"/>
    </location>
</feature>
<evidence type="ECO:0008006" key="4">
    <source>
        <dbReference type="Google" id="ProtNLM"/>
    </source>
</evidence>
<feature type="compositionally biased region" description="Basic and acidic residues" evidence="1">
    <location>
        <begin position="853"/>
        <end position="873"/>
    </location>
</feature>
<feature type="region of interest" description="Disordered" evidence="1">
    <location>
        <begin position="216"/>
        <end position="243"/>
    </location>
</feature>
<feature type="compositionally biased region" description="Polar residues" evidence="1">
    <location>
        <begin position="728"/>
        <end position="737"/>
    </location>
</feature>
<evidence type="ECO:0000313" key="2">
    <source>
        <dbReference type="EMBL" id="KAF2134054.1"/>
    </source>
</evidence>
<dbReference type="InterPro" id="IPR024527">
    <property type="entry name" value="Eisosome1"/>
</dbReference>
<dbReference type="PANTHER" id="PTHR28298">
    <property type="entry name" value="EISOSOME PROTEIN 1"/>
    <property type="match status" value="1"/>
</dbReference>
<feature type="compositionally biased region" description="Polar residues" evidence="1">
    <location>
        <begin position="820"/>
        <end position="830"/>
    </location>
</feature>
<feature type="region of interest" description="Disordered" evidence="1">
    <location>
        <begin position="547"/>
        <end position="873"/>
    </location>
</feature>
<feature type="compositionally biased region" description="Low complexity" evidence="1">
    <location>
        <begin position="754"/>
        <end position="763"/>
    </location>
</feature>
<dbReference type="EMBL" id="ML977498">
    <property type="protein sequence ID" value="KAF2134054.1"/>
    <property type="molecule type" value="Genomic_DNA"/>
</dbReference>
<evidence type="ECO:0000313" key="3">
    <source>
        <dbReference type="Proteomes" id="UP000799771"/>
    </source>
</evidence>
<sequence length="873" mass="95446">MHHVHKPAPQDAQEQVAKRTAERAVAPPCPDPSAHHKSHSKNNALQNQASAAALYSTSPMRSTQRASINPLGPDGKLSSASAATSLKYAKAHELPSFPVVGIDAKSSAGAAALLANQNKKSPEWWKPEQSSAASKAALLAHDYKMAPLWQPEASAAGSKAALLAHKDGVKLNLWTPQASAAGNSAANIAMRKKGLSPETDYGYTDDGRKRALVAATGAHSTAGRKRANSTPAPPPLYPDSKNSARNALNAATIAHSPSMRKFQGPSVTDSNRLGSGAMEAARIQHAKSIPRNMYGSAPPVAPEIEEQRRNDALRASAIVMAKKIYEVQQKQADGASGRSAAHTGANAAHGQRAPAGEGDIKEQAMRYVGIQEAAQKLAQERLAKIGYDENAAYRSHYGYEKPRSKFSMRRGRNRAYSASETPAQNEYDSDSDEDDFRSRRIRSQMAQFNKQLADVDAKKRDQDRKGLMAAAERKVQAQMQGLDKKIFDETGRMSQSMSDEWDEKARKRAVANSENRMENHGKIHLGNGKWMDQAEIDAIAQARIQPTLDEITEKTDKRRGEDEKRRAAEEERKNQLAEKKRQERLEKERIAEIKAGEKNAKDEEKKATKARNAEEKATARQDKDVEKTKKSGDERHVKDLIRKSKEAPRDTPVRDTPSWATLDVGDRDATADQHDDLYEDPGHPQAVQKTVEHGSSDPISPTSQGSSKGFKSIMNKLKRRSKPPSADITDSTTSNNKTIDKDGPGFIGGAALRSSTTSQSQSTEADPQTPQASHDITTAQRPTNLGDIEPTFVPHVDRLSDVSSLSSDDEERGRLRATRVMSNDTVTSTEPDFEEARDHFDTDLAPPPTFTTDTDKARKGSPVRDSRFIEVGI</sequence>